<dbReference type="EMBL" id="KV407454">
    <property type="protein sequence ID" value="KZF26525.1"/>
    <property type="molecule type" value="Genomic_DNA"/>
</dbReference>
<reference evidence="1 2" key="1">
    <citation type="journal article" date="2016" name="Fungal Biol.">
        <title>The genome of Xylona heveae provides a window into fungal endophytism.</title>
        <authorList>
            <person name="Gazis R."/>
            <person name="Kuo A."/>
            <person name="Riley R."/>
            <person name="LaButti K."/>
            <person name="Lipzen A."/>
            <person name="Lin J."/>
            <person name="Amirebrahimi M."/>
            <person name="Hesse C.N."/>
            <person name="Spatafora J.W."/>
            <person name="Henrissat B."/>
            <person name="Hainaut M."/>
            <person name="Grigoriev I.V."/>
            <person name="Hibbett D.S."/>
        </authorList>
    </citation>
    <scope>NUCLEOTIDE SEQUENCE [LARGE SCALE GENOMIC DNA]</scope>
    <source>
        <strain evidence="1 2">TC161</strain>
    </source>
</reference>
<keyword evidence="2" id="KW-1185">Reference proteome</keyword>
<dbReference type="InParanoid" id="A0A165JQX7"/>
<proteinExistence type="predicted"/>
<dbReference type="AlphaFoldDB" id="A0A165JQX7"/>
<evidence type="ECO:0000313" key="2">
    <source>
        <dbReference type="Proteomes" id="UP000076632"/>
    </source>
</evidence>
<dbReference type="RefSeq" id="XP_018192080.1">
    <property type="nucleotide sequence ID" value="XM_018329212.1"/>
</dbReference>
<sequence length="72" mass="8124">MEKSGTLRMYPHKPQFSQFYRAFCCHTGTIDPRESAIDICLQLLLLLLLPIEAVIFSTCLQSTKAMAMTADL</sequence>
<name>A0A165JQX7_XYLHT</name>
<organism evidence="1 2">
    <name type="scientific">Xylona heveae (strain CBS 132557 / TC161)</name>
    <dbReference type="NCBI Taxonomy" id="1328760"/>
    <lineage>
        <taxon>Eukaryota</taxon>
        <taxon>Fungi</taxon>
        <taxon>Dikarya</taxon>
        <taxon>Ascomycota</taxon>
        <taxon>Pezizomycotina</taxon>
        <taxon>Xylonomycetes</taxon>
        <taxon>Xylonales</taxon>
        <taxon>Xylonaceae</taxon>
        <taxon>Xylona</taxon>
    </lineage>
</organism>
<protein>
    <submittedName>
        <fullName evidence="1">Uncharacterized protein</fullName>
    </submittedName>
</protein>
<gene>
    <name evidence="1" type="ORF">L228DRAFT_14502</name>
</gene>
<accession>A0A165JQX7</accession>
<dbReference type="Proteomes" id="UP000076632">
    <property type="component" value="Unassembled WGS sequence"/>
</dbReference>
<evidence type="ECO:0000313" key="1">
    <source>
        <dbReference type="EMBL" id="KZF26525.1"/>
    </source>
</evidence>
<dbReference type="GeneID" id="28894349"/>